<sequence length="77" mass="8629">MRSGWRRRPQGAGAADEAGNRVAGRWPRLGLLCRWHRSGGGSRQNFLLNSSCRLQQHQLISQPLPRALDQAAPDVER</sequence>
<dbReference type="Proteomes" id="UP000729402">
    <property type="component" value="Unassembled WGS sequence"/>
</dbReference>
<feature type="region of interest" description="Disordered" evidence="1">
    <location>
        <begin position="1"/>
        <end position="20"/>
    </location>
</feature>
<dbReference type="AlphaFoldDB" id="A0A8J5R7A5"/>
<accession>A0A8J5R7A5</accession>
<keyword evidence="3" id="KW-1185">Reference proteome</keyword>
<proteinExistence type="predicted"/>
<evidence type="ECO:0000256" key="1">
    <source>
        <dbReference type="SAM" id="MobiDB-lite"/>
    </source>
</evidence>
<evidence type="ECO:0000313" key="2">
    <source>
        <dbReference type="EMBL" id="KAG8045958.1"/>
    </source>
</evidence>
<protein>
    <submittedName>
        <fullName evidence="2">Uncharacterized protein</fullName>
    </submittedName>
</protein>
<reference evidence="2" key="2">
    <citation type="submission" date="2021-02" db="EMBL/GenBank/DDBJ databases">
        <authorList>
            <person name="Kimball J.A."/>
            <person name="Haas M.W."/>
            <person name="Macchietto M."/>
            <person name="Kono T."/>
            <person name="Duquette J."/>
            <person name="Shao M."/>
        </authorList>
    </citation>
    <scope>NUCLEOTIDE SEQUENCE</scope>
    <source>
        <tissue evidence="2">Fresh leaf tissue</tissue>
    </source>
</reference>
<comment type="caution">
    <text evidence="2">The sequence shown here is derived from an EMBL/GenBank/DDBJ whole genome shotgun (WGS) entry which is preliminary data.</text>
</comment>
<gene>
    <name evidence="2" type="ORF">GUJ93_ZPchr0008g11443</name>
</gene>
<evidence type="ECO:0000313" key="3">
    <source>
        <dbReference type="Proteomes" id="UP000729402"/>
    </source>
</evidence>
<reference evidence="2" key="1">
    <citation type="journal article" date="2021" name="bioRxiv">
        <title>Whole Genome Assembly and Annotation of Northern Wild Rice, Zizania palustris L., Supports a Whole Genome Duplication in the Zizania Genus.</title>
        <authorList>
            <person name="Haas M."/>
            <person name="Kono T."/>
            <person name="Macchietto M."/>
            <person name="Millas R."/>
            <person name="McGilp L."/>
            <person name="Shao M."/>
            <person name="Duquette J."/>
            <person name="Hirsch C.N."/>
            <person name="Kimball J."/>
        </authorList>
    </citation>
    <scope>NUCLEOTIDE SEQUENCE</scope>
    <source>
        <tissue evidence="2">Fresh leaf tissue</tissue>
    </source>
</reference>
<name>A0A8J5R7A5_ZIZPA</name>
<dbReference type="EMBL" id="JAAALK010000290">
    <property type="protein sequence ID" value="KAG8045958.1"/>
    <property type="molecule type" value="Genomic_DNA"/>
</dbReference>
<organism evidence="2 3">
    <name type="scientific">Zizania palustris</name>
    <name type="common">Northern wild rice</name>
    <dbReference type="NCBI Taxonomy" id="103762"/>
    <lineage>
        <taxon>Eukaryota</taxon>
        <taxon>Viridiplantae</taxon>
        <taxon>Streptophyta</taxon>
        <taxon>Embryophyta</taxon>
        <taxon>Tracheophyta</taxon>
        <taxon>Spermatophyta</taxon>
        <taxon>Magnoliopsida</taxon>
        <taxon>Liliopsida</taxon>
        <taxon>Poales</taxon>
        <taxon>Poaceae</taxon>
        <taxon>BOP clade</taxon>
        <taxon>Oryzoideae</taxon>
        <taxon>Oryzeae</taxon>
        <taxon>Zizaniinae</taxon>
        <taxon>Zizania</taxon>
    </lineage>
</organism>